<organism evidence="1 2">
    <name type="scientific">Prorocentrum cordatum</name>
    <dbReference type="NCBI Taxonomy" id="2364126"/>
    <lineage>
        <taxon>Eukaryota</taxon>
        <taxon>Sar</taxon>
        <taxon>Alveolata</taxon>
        <taxon>Dinophyceae</taxon>
        <taxon>Prorocentrales</taxon>
        <taxon>Prorocentraceae</taxon>
        <taxon>Prorocentrum</taxon>
    </lineage>
</organism>
<protein>
    <submittedName>
        <fullName evidence="1">Uncharacterized protein</fullName>
    </submittedName>
</protein>
<sequence length="123" mass="13680">MICLIKSEAEESFIITSSSNPLPRLAPLSDAHFNVPFYAYDEVDWMSTNMHIALIGRRPLLLSSTCGFFSSGFDDLVGSPETQQLHLHGSLALGSLYFPPTPSHRRMFDPLFCHGASPEHVRT</sequence>
<dbReference type="EMBL" id="CAUYUJ010020633">
    <property type="protein sequence ID" value="CAK0899616.1"/>
    <property type="molecule type" value="Genomic_DNA"/>
</dbReference>
<keyword evidence="2" id="KW-1185">Reference proteome</keyword>
<accession>A0ABN9XIL9</accession>
<dbReference type="Proteomes" id="UP001189429">
    <property type="component" value="Unassembled WGS sequence"/>
</dbReference>
<gene>
    <name evidence="1" type="ORF">PCOR1329_LOCUS77084</name>
</gene>
<name>A0ABN9XIL9_9DINO</name>
<evidence type="ECO:0000313" key="1">
    <source>
        <dbReference type="EMBL" id="CAK0899616.1"/>
    </source>
</evidence>
<reference evidence="1" key="1">
    <citation type="submission" date="2023-10" db="EMBL/GenBank/DDBJ databases">
        <authorList>
            <person name="Chen Y."/>
            <person name="Shah S."/>
            <person name="Dougan E. K."/>
            <person name="Thang M."/>
            <person name="Chan C."/>
        </authorList>
    </citation>
    <scope>NUCLEOTIDE SEQUENCE [LARGE SCALE GENOMIC DNA]</scope>
</reference>
<evidence type="ECO:0000313" key="2">
    <source>
        <dbReference type="Proteomes" id="UP001189429"/>
    </source>
</evidence>
<comment type="caution">
    <text evidence="1">The sequence shown here is derived from an EMBL/GenBank/DDBJ whole genome shotgun (WGS) entry which is preliminary data.</text>
</comment>
<proteinExistence type="predicted"/>